<dbReference type="Gene3D" id="1.20.120.340">
    <property type="entry name" value="Flagellar protein FliS"/>
    <property type="match status" value="1"/>
</dbReference>
<evidence type="ECO:0000313" key="8">
    <source>
        <dbReference type="Proteomes" id="UP000548632"/>
    </source>
</evidence>
<evidence type="ECO:0000256" key="4">
    <source>
        <dbReference type="ARBA" id="ARBA00022795"/>
    </source>
</evidence>
<gene>
    <name evidence="7" type="primary">fliS</name>
    <name evidence="7" type="ORF">HUK38_10205</name>
</gene>
<accession>A0A839HHY8</accession>
<keyword evidence="4 6" id="KW-1005">Bacterial flagellum biogenesis</keyword>
<keyword evidence="3 6" id="KW-0963">Cytoplasm</keyword>
<keyword evidence="7" id="KW-0966">Cell projection</keyword>
<dbReference type="PANTHER" id="PTHR34773:SF1">
    <property type="entry name" value="FLAGELLAR SECRETION CHAPERONE FLIS"/>
    <property type="match status" value="1"/>
</dbReference>
<sequence>MINKNIEQYRQQGILSEVAVASPYRLIQMLYEGALERIAVARGAMQAGNIAKKGEQIGKAIDIVESLRAALDHDIGGELSGQLDALYEYMAFRLLQANLHNEIEALDEVTRLLREIKAGWDAIPPEEQNPQLPVR</sequence>
<reference evidence="7 8" key="1">
    <citation type="journal article" date="2020" name="Arch. Microbiol.">
        <title>The genome sequence of the giant phototrophic gammaproteobacterium Thiospirillum jenense gives insight into its physiological properties and phylogenetic relationships.</title>
        <authorList>
            <person name="Imhoff J.F."/>
            <person name="Meyer T.E."/>
            <person name="Kyndt J.A."/>
        </authorList>
    </citation>
    <scope>NUCLEOTIDE SEQUENCE [LARGE SCALE GENOMIC DNA]</scope>
    <source>
        <strain evidence="7 8">DSM 216</strain>
    </source>
</reference>
<dbReference type="EMBL" id="JABVCQ010000021">
    <property type="protein sequence ID" value="MBB1126598.1"/>
    <property type="molecule type" value="Genomic_DNA"/>
</dbReference>
<comment type="caution">
    <text evidence="7">The sequence shown here is derived from an EMBL/GenBank/DDBJ whole genome shotgun (WGS) entry which is preliminary data.</text>
</comment>
<dbReference type="InterPro" id="IPR003713">
    <property type="entry name" value="FliS"/>
</dbReference>
<dbReference type="GO" id="GO:0044780">
    <property type="term" value="P:bacterial-type flagellum assembly"/>
    <property type="evidence" value="ECO:0007669"/>
    <property type="project" value="InterPro"/>
</dbReference>
<keyword evidence="5" id="KW-0143">Chaperone</keyword>
<dbReference type="GO" id="GO:0005829">
    <property type="term" value="C:cytosol"/>
    <property type="evidence" value="ECO:0007669"/>
    <property type="project" value="UniProtKB-SubCell"/>
</dbReference>
<organism evidence="7 8">
    <name type="scientific">Thiospirillum jenense</name>
    <dbReference type="NCBI Taxonomy" id="1653858"/>
    <lineage>
        <taxon>Bacteria</taxon>
        <taxon>Pseudomonadati</taxon>
        <taxon>Pseudomonadota</taxon>
        <taxon>Gammaproteobacteria</taxon>
        <taxon>Chromatiales</taxon>
        <taxon>Chromatiaceae</taxon>
        <taxon>Thiospirillum</taxon>
    </lineage>
</organism>
<dbReference type="NCBIfam" id="TIGR00208">
    <property type="entry name" value="fliS"/>
    <property type="match status" value="1"/>
</dbReference>
<evidence type="ECO:0000256" key="2">
    <source>
        <dbReference type="ARBA" id="ARBA00008787"/>
    </source>
</evidence>
<dbReference type="AlphaFoldDB" id="A0A839HHY8"/>
<evidence type="ECO:0000256" key="3">
    <source>
        <dbReference type="ARBA" id="ARBA00022490"/>
    </source>
</evidence>
<dbReference type="Pfam" id="PF02561">
    <property type="entry name" value="FliS"/>
    <property type="match status" value="1"/>
</dbReference>
<evidence type="ECO:0000256" key="1">
    <source>
        <dbReference type="ARBA" id="ARBA00004514"/>
    </source>
</evidence>
<name>A0A839HHY8_9GAMM</name>
<dbReference type="PIRSF" id="PIRSF039090">
    <property type="entry name" value="Flis"/>
    <property type="match status" value="1"/>
</dbReference>
<dbReference type="InterPro" id="IPR036584">
    <property type="entry name" value="FliS_sf"/>
</dbReference>
<protein>
    <recommendedName>
        <fullName evidence="6">Flagellar secretion chaperone FliS</fullName>
    </recommendedName>
</protein>
<dbReference type="CDD" id="cd16098">
    <property type="entry name" value="FliS"/>
    <property type="match status" value="1"/>
</dbReference>
<keyword evidence="7" id="KW-0969">Cilium</keyword>
<evidence type="ECO:0000256" key="5">
    <source>
        <dbReference type="ARBA" id="ARBA00023186"/>
    </source>
</evidence>
<dbReference type="PANTHER" id="PTHR34773">
    <property type="entry name" value="FLAGELLAR SECRETION CHAPERONE FLIS"/>
    <property type="match status" value="1"/>
</dbReference>
<dbReference type="GO" id="GO:0071973">
    <property type="term" value="P:bacterial-type flagellum-dependent cell motility"/>
    <property type="evidence" value="ECO:0007669"/>
    <property type="project" value="TreeGrafter"/>
</dbReference>
<dbReference type="SUPFAM" id="SSF101116">
    <property type="entry name" value="Flagellar export chaperone FliS"/>
    <property type="match status" value="1"/>
</dbReference>
<evidence type="ECO:0000313" key="7">
    <source>
        <dbReference type="EMBL" id="MBB1126598.1"/>
    </source>
</evidence>
<comment type="similarity">
    <text evidence="2 6">Belongs to the FliS family.</text>
</comment>
<keyword evidence="8" id="KW-1185">Reference proteome</keyword>
<dbReference type="RefSeq" id="WP_182584224.1">
    <property type="nucleotide sequence ID" value="NZ_JABVCQ010000021.1"/>
</dbReference>
<dbReference type="Proteomes" id="UP000548632">
    <property type="component" value="Unassembled WGS sequence"/>
</dbReference>
<comment type="subcellular location">
    <subcellularLocation>
        <location evidence="1 6">Cytoplasm</location>
        <location evidence="1 6">Cytosol</location>
    </subcellularLocation>
</comment>
<evidence type="ECO:0000256" key="6">
    <source>
        <dbReference type="PIRNR" id="PIRNR039090"/>
    </source>
</evidence>
<proteinExistence type="inferred from homology"/>
<keyword evidence="7" id="KW-0282">Flagellum</keyword>